<accession>A0A8S5R760</accession>
<organism evidence="1">
    <name type="scientific">virus sp. ctKgb28</name>
    <dbReference type="NCBI Taxonomy" id="2826799"/>
    <lineage>
        <taxon>Viruses</taxon>
    </lineage>
</organism>
<name>A0A8S5R760_9VIRU</name>
<reference evidence="1" key="1">
    <citation type="journal article" date="2021" name="Proc. Natl. Acad. Sci. U.S.A.">
        <title>A Catalog of Tens of Thousands of Viruses from Human Metagenomes Reveals Hidden Associations with Chronic Diseases.</title>
        <authorList>
            <person name="Tisza M.J."/>
            <person name="Buck C.B."/>
        </authorList>
    </citation>
    <scope>NUCLEOTIDE SEQUENCE</scope>
    <source>
        <strain evidence="1">CtKgb28</strain>
    </source>
</reference>
<evidence type="ECO:0000313" key="1">
    <source>
        <dbReference type="EMBL" id="DAE27231.1"/>
    </source>
</evidence>
<sequence length="888" mass="96066">MTKKDFVARGSAWIQRAPEDGKDGVGITSADVVFAQSKSNTNPPADTDVWKTNVKELPLVDGYLWSGTKIVYSNSNGKSVITGKYCIGSTRDYTDIEKLYYLSDSGDKIPTNVTFQPSFKPEKGKYLWTCIRYRFKAQSGSAENTNWVYSTPTCAGYFGDDGVSVQSSDVVFAISESKTTAPTTGWITNFGGLTLAEGKYVWTCTKTTLTDGDSYYTGAYCLGECYDFAQVEELYALGSSATKSPDIDSSLGVNIWQSSYTPKKGMYLWTCVRVTYNSNTPPYYLNKKCVSYFPTDGTNGTKFTPKGTAYGHYTASSKIPKPSDDVLGLLYLVDKVDTLLTPINKPCVVWWRSLSAGSYILSYDVAEEGDAYNVGGTLWVHNGTVWKDFGSIQGPKGDDGEDALNIELSTEKILFDYYEGNFDPQNKAITLVVRQGGNVIKSSEYNVKIVSAQNFDISTGNKLTIEKQDSSCTLNCYANGVTTYSYTYDDGASYVSYPASSCSIKISVEYNGITYFKEISIEVSFVKMYGGLAYDTESLSSTYGDLVGKGGRLEQMETVIAQNASEIKLTATKTDGLEKQYSEIKVQYNTINISVGNINDGLARTGINLTDGTIKMTAANFNLVNNDGVPTLGVDAFGNCSLKGTINATGGNFGSLQMTSFTDATGFEFYGMSAHTDGTSIIAASTYRLDYQGLYVGSGLRNNGGSVHIGNRGGITDGDFSWDEGVVNVEADNSGASNADISGIGVNVVGNSSHSAIGMKVSATGGKNNYAVYAENGDFRAENGAFIGVHRGNVTKISSDYTLKKTDSTIICNNTNKDISIYLPSDAVVGTFYRIIKKGKTVTLQSANKNIGVVNNIDLKSSVSSGTAREWINCLFDGDCWNVEMSRS</sequence>
<proteinExistence type="predicted"/>
<dbReference type="EMBL" id="BK015832">
    <property type="protein sequence ID" value="DAE27231.1"/>
    <property type="molecule type" value="Genomic_DNA"/>
</dbReference>
<protein>
    <submittedName>
        <fullName evidence="1">Uncharacterized protein</fullName>
    </submittedName>
</protein>